<name>L7MHG7_RHIPC</name>
<dbReference type="EMBL" id="GACK01002316">
    <property type="protein sequence ID" value="JAA62718.1"/>
    <property type="molecule type" value="mRNA"/>
</dbReference>
<protein>
    <submittedName>
        <fullName evidence="1">Putative tick transposon</fullName>
    </submittedName>
</protein>
<accession>L7MHG7</accession>
<organism evidence="1">
    <name type="scientific">Rhipicephalus pulchellus</name>
    <name type="common">Yellow backed tick</name>
    <name type="synonym">Dermacentor pulchellus</name>
    <dbReference type="NCBI Taxonomy" id="72859"/>
    <lineage>
        <taxon>Eukaryota</taxon>
        <taxon>Metazoa</taxon>
        <taxon>Ecdysozoa</taxon>
        <taxon>Arthropoda</taxon>
        <taxon>Chelicerata</taxon>
        <taxon>Arachnida</taxon>
        <taxon>Acari</taxon>
        <taxon>Parasitiformes</taxon>
        <taxon>Ixodida</taxon>
        <taxon>Ixodoidea</taxon>
        <taxon>Ixodidae</taxon>
        <taxon>Rhipicephalinae</taxon>
        <taxon>Rhipicephalus</taxon>
        <taxon>Rhipicephalus</taxon>
    </lineage>
</organism>
<sequence length="185" mass="21581">LTNNMNWCSNNYLVLSPLKTKYMVFKSAQRRLTSPPELKLGTYSVPACDDVTFLGMHFDLNLTFRYHFQHLKHKTSFGIRALMKARLFLSREALLALYFAFNHSRINYSIDSWGNTYACHLSSIKHIQNRSIRIITSSSIQSNVIVFLQSYNTLPVTYLFQFNVVVLFYKLLHNNLTLPFMSHDL</sequence>
<dbReference type="AlphaFoldDB" id="L7MHG7"/>
<evidence type="ECO:0000313" key="1">
    <source>
        <dbReference type="EMBL" id="JAA62718.1"/>
    </source>
</evidence>
<proteinExistence type="evidence at transcript level"/>
<feature type="non-terminal residue" evidence="1">
    <location>
        <position position="1"/>
    </location>
</feature>
<reference evidence="1" key="1">
    <citation type="submission" date="2012-11" db="EMBL/GenBank/DDBJ databases">
        <authorList>
            <person name="Lucero-Rivera Y.E."/>
            <person name="Tovar-Ramirez D."/>
        </authorList>
    </citation>
    <scope>NUCLEOTIDE SEQUENCE</scope>
    <source>
        <tissue evidence="1">Salivary gland</tissue>
    </source>
</reference>
<reference evidence="1" key="2">
    <citation type="journal article" date="2015" name="J. Proteomics">
        <title>Sexual differences in the sialomes of the zebra tick, Rhipicephalus pulchellus.</title>
        <authorList>
            <person name="Tan A.W."/>
            <person name="Francischetti I.M."/>
            <person name="Slovak M."/>
            <person name="Kini R.M."/>
            <person name="Ribeiro J.M."/>
        </authorList>
    </citation>
    <scope>NUCLEOTIDE SEQUENCE</scope>
    <source>
        <tissue evidence="1">Salivary gland</tissue>
    </source>
</reference>